<dbReference type="InterPro" id="IPR003825">
    <property type="entry name" value="Colicin-V_CvpA"/>
</dbReference>
<organism evidence="6 7">
    <name type="scientific">Oceaniovalibus guishaninsula JLT2003</name>
    <dbReference type="NCBI Taxonomy" id="1231392"/>
    <lineage>
        <taxon>Bacteria</taxon>
        <taxon>Pseudomonadati</taxon>
        <taxon>Pseudomonadota</taxon>
        <taxon>Alphaproteobacteria</taxon>
        <taxon>Rhodobacterales</taxon>
        <taxon>Roseobacteraceae</taxon>
        <taxon>Oceaniovalibus</taxon>
    </lineage>
</organism>
<evidence type="ECO:0000313" key="6">
    <source>
        <dbReference type="EMBL" id="EKE45069.1"/>
    </source>
</evidence>
<dbReference type="RefSeq" id="WP_007425917.1">
    <property type="nucleotide sequence ID" value="NZ_AMGO01000011.1"/>
</dbReference>
<proteinExistence type="predicted"/>
<dbReference type="OrthoDB" id="9806894at2"/>
<evidence type="ECO:0000256" key="4">
    <source>
        <dbReference type="ARBA" id="ARBA00023136"/>
    </source>
</evidence>
<dbReference type="EMBL" id="AMGO01000011">
    <property type="protein sequence ID" value="EKE45069.1"/>
    <property type="molecule type" value="Genomic_DNA"/>
</dbReference>
<reference evidence="6 7" key="1">
    <citation type="journal article" date="2012" name="J. Bacteriol.">
        <title>Draft Genome Sequence of Oceaniovalibus guishaninsula JLT2003T.</title>
        <authorList>
            <person name="Tang K."/>
            <person name="Liu K."/>
            <person name="Jiao N."/>
        </authorList>
    </citation>
    <scope>NUCLEOTIDE SEQUENCE [LARGE SCALE GENOMIC DNA]</scope>
    <source>
        <strain evidence="6 7">JLT2003</strain>
    </source>
</reference>
<dbReference type="PANTHER" id="PTHR36926">
    <property type="entry name" value="COLICIN V PRODUCTION PROTEIN"/>
    <property type="match status" value="1"/>
</dbReference>
<dbReference type="Proteomes" id="UP000006765">
    <property type="component" value="Unassembled WGS sequence"/>
</dbReference>
<evidence type="ECO:0000313" key="7">
    <source>
        <dbReference type="Proteomes" id="UP000006765"/>
    </source>
</evidence>
<dbReference type="InterPro" id="IPR052719">
    <property type="entry name" value="CvpA-like"/>
</dbReference>
<dbReference type="STRING" id="1231392.OCGS_0764"/>
<feature type="transmembrane region" description="Helical" evidence="5">
    <location>
        <begin position="6"/>
        <end position="24"/>
    </location>
</feature>
<evidence type="ECO:0008006" key="8">
    <source>
        <dbReference type="Google" id="ProtNLM"/>
    </source>
</evidence>
<dbReference type="GO" id="GO:0009403">
    <property type="term" value="P:toxin biosynthetic process"/>
    <property type="evidence" value="ECO:0007669"/>
    <property type="project" value="InterPro"/>
</dbReference>
<dbReference type="PANTHER" id="PTHR36926:SF1">
    <property type="entry name" value="COLICIN V PRODUCTION PROTEIN"/>
    <property type="match status" value="1"/>
</dbReference>
<accession>K2HQJ7</accession>
<dbReference type="eggNOG" id="COG1286">
    <property type="taxonomic scope" value="Bacteria"/>
</dbReference>
<keyword evidence="7" id="KW-1185">Reference proteome</keyword>
<dbReference type="AlphaFoldDB" id="K2HQJ7"/>
<comment type="caution">
    <text evidence="6">The sequence shown here is derived from an EMBL/GenBank/DDBJ whole genome shotgun (WGS) entry which is preliminary data.</text>
</comment>
<keyword evidence="2 5" id="KW-0812">Transmembrane</keyword>
<keyword evidence="4 5" id="KW-0472">Membrane</keyword>
<dbReference type="PATRIC" id="fig|1231392.3.peg.768"/>
<evidence type="ECO:0000256" key="1">
    <source>
        <dbReference type="ARBA" id="ARBA00004141"/>
    </source>
</evidence>
<evidence type="ECO:0000256" key="5">
    <source>
        <dbReference type="SAM" id="Phobius"/>
    </source>
</evidence>
<protein>
    <recommendedName>
        <fullName evidence="8">CvpA family protein</fullName>
    </recommendedName>
</protein>
<keyword evidence="3 5" id="KW-1133">Transmembrane helix</keyword>
<gene>
    <name evidence="6" type="ORF">OCGS_0764</name>
</gene>
<feature type="transmembrane region" description="Helical" evidence="5">
    <location>
        <begin position="31"/>
        <end position="51"/>
    </location>
</feature>
<name>K2HQJ7_9RHOB</name>
<evidence type="ECO:0000256" key="2">
    <source>
        <dbReference type="ARBA" id="ARBA00022692"/>
    </source>
</evidence>
<feature type="transmembrane region" description="Helical" evidence="5">
    <location>
        <begin position="71"/>
        <end position="99"/>
    </location>
</feature>
<feature type="transmembrane region" description="Helical" evidence="5">
    <location>
        <begin position="111"/>
        <end position="131"/>
    </location>
</feature>
<dbReference type="Pfam" id="PF02674">
    <property type="entry name" value="Colicin_V"/>
    <property type="match status" value="1"/>
</dbReference>
<dbReference type="GO" id="GO:0016020">
    <property type="term" value="C:membrane"/>
    <property type="evidence" value="ECO:0007669"/>
    <property type="project" value="UniProtKB-SubCell"/>
</dbReference>
<sequence length="184" mass="19185">MNSFTLIDGLVIAVIVISAILAYSRGFVREGMAIVGWIVAAMVAFVFAATVRPLVGELPVVGGFLNDSCELGIIAAFALVFAVALVVVSIFTPLLSGAIRDSALGPVDQGAGFLFGVARGVLLVAVALIVYDRAMVTGRIPMVDDSRTAAIFSRSQDRIDGAIPDDAPGWIVLRYEQLVGACAA</sequence>
<evidence type="ECO:0000256" key="3">
    <source>
        <dbReference type="ARBA" id="ARBA00022989"/>
    </source>
</evidence>
<comment type="subcellular location">
    <subcellularLocation>
        <location evidence="1">Membrane</location>
        <topology evidence="1">Multi-pass membrane protein</topology>
    </subcellularLocation>
</comment>